<protein>
    <submittedName>
        <fullName evidence="1">Uncharacterized protein</fullName>
    </submittedName>
</protein>
<gene>
    <name evidence="1" type="ORF">H2199_008962</name>
</gene>
<keyword evidence="2" id="KW-1185">Reference proteome</keyword>
<proteinExistence type="predicted"/>
<sequence length="69" mass="8072">MAGAFRTVKTLEAALEKFVRVAEKEEQEGRRAAIIELVVAGDLEYELNKEEEDELEEEEERFNRVKEEE</sequence>
<comment type="caution">
    <text evidence="1">The sequence shown here is derived from an EMBL/GenBank/DDBJ whole genome shotgun (WGS) entry which is preliminary data.</text>
</comment>
<dbReference type="EMBL" id="JAPDRP010000032">
    <property type="protein sequence ID" value="KAJ9634505.1"/>
    <property type="molecule type" value="Genomic_DNA"/>
</dbReference>
<evidence type="ECO:0000313" key="2">
    <source>
        <dbReference type="Proteomes" id="UP001172680"/>
    </source>
</evidence>
<name>A0ACC2YGR1_9PEZI</name>
<accession>A0ACC2YGR1</accession>
<evidence type="ECO:0000313" key="1">
    <source>
        <dbReference type="EMBL" id="KAJ9634505.1"/>
    </source>
</evidence>
<dbReference type="Proteomes" id="UP001172680">
    <property type="component" value="Unassembled WGS sequence"/>
</dbReference>
<reference evidence="1" key="1">
    <citation type="submission" date="2022-10" db="EMBL/GenBank/DDBJ databases">
        <title>Culturing micro-colonial fungi from biological soil crusts in the Mojave desert and describing Neophaeococcomyces mojavensis, and introducing the new genera and species Taxawa tesnikishii.</title>
        <authorList>
            <person name="Kurbessoian T."/>
            <person name="Stajich J.E."/>
        </authorList>
    </citation>
    <scope>NUCLEOTIDE SEQUENCE</scope>
    <source>
        <strain evidence="1">JES_115</strain>
    </source>
</reference>
<organism evidence="1 2">
    <name type="scientific">Coniosporium tulheliwenetii</name>
    <dbReference type="NCBI Taxonomy" id="3383036"/>
    <lineage>
        <taxon>Eukaryota</taxon>
        <taxon>Fungi</taxon>
        <taxon>Dikarya</taxon>
        <taxon>Ascomycota</taxon>
        <taxon>Pezizomycotina</taxon>
        <taxon>Dothideomycetes</taxon>
        <taxon>Dothideomycetes incertae sedis</taxon>
        <taxon>Coniosporium</taxon>
    </lineage>
</organism>